<dbReference type="InterPro" id="IPR013655">
    <property type="entry name" value="PAS_fold_3"/>
</dbReference>
<organism evidence="8 9">
    <name type="scientific">Extibacter muris</name>
    <dbReference type="NCBI Taxonomy" id="1796622"/>
    <lineage>
        <taxon>Bacteria</taxon>
        <taxon>Bacillati</taxon>
        <taxon>Bacillota</taxon>
        <taxon>Clostridia</taxon>
        <taxon>Lachnospirales</taxon>
        <taxon>Lachnospiraceae</taxon>
        <taxon>Extibacter</taxon>
    </lineage>
</organism>
<comment type="catalytic activity">
    <reaction evidence="1">
        <text>ATP + protein L-histidine = ADP + protein N-phospho-L-histidine.</text>
        <dbReference type="EC" id="2.7.13.3"/>
    </reaction>
</comment>
<protein>
    <recommendedName>
        <fullName evidence="2">histidine kinase</fullName>
        <ecNumber evidence="2">2.7.13.3</ecNumber>
    </recommendedName>
</protein>
<dbReference type="InterPro" id="IPR052162">
    <property type="entry name" value="Sensor_kinase/Photoreceptor"/>
</dbReference>
<keyword evidence="9" id="KW-1185">Reference proteome</keyword>
<dbReference type="Pfam" id="PF08447">
    <property type="entry name" value="PAS_3"/>
    <property type="match status" value="2"/>
</dbReference>
<dbReference type="GO" id="GO:0004673">
    <property type="term" value="F:protein histidine kinase activity"/>
    <property type="evidence" value="ECO:0007669"/>
    <property type="project" value="UniProtKB-EC"/>
</dbReference>
<dbReference type="EMBL" id="SMMX01000004">
    <property type="protein sequence ID" value="TDA22338.1"/>
    <property type="molecule type" value="Genomic_DNA"/>
</dbReference>
<evidence type="ECO:0000259" key="7">
    <source>
        <dbReference type="PROSITE" id="PS50113"/>
    </source>
</evidence>
<keyword evidence="3" id="KW-0597">Phosphoprotein</keyword>
<dbReference type="NCBIfam" id="TIGR00229">
    <property type="entry name" value="sensory_box"/>
    <property type="match status" value="2"/>
</dbReference>
<dbReference type="AlphaFoldDB" id="A0A4R4FFX0"/>
<dbReference type="Gene3D" id="3.30.450.20">
    <property type="entry name" value="PAS domain"/>
    <property type="match status" value="2"/>
</dbReference>
<dbReference type="SMART" id="SM00086">
    <property type="entry name" value="PAC"/>
    <property type="match status" value="2"/>
</dbReference>
<dbReference type="InterPro" id="IPR000700">
    <property type="entry name" value="PAS-assoc_C"/>
</dbReference>
<dbReference type="InterPro" id="IPR000014">
    <property type="entry name" value="PAS"/>
</dbReference>
<feature type="domain" description="PAC" evidence="7">
    <location>
        <begin position="126"/>
        <end position="177"/>
    </location>
</feature>
<evidence type="ECO:0000256" key="2">
    <source>
        <dbReference type="ARBA" id="ARBA00012438"/>
    </source>
</evidence>
<dbReference type="PROSITE" id="PS50112">
    <property type="entry name" value="PAS"/>
    <property type="match status" value="1"/>
</dbReference>
<dbReference type="InterPro" id="IPR035965">
    <property type="entry name" value="PAS-like_dom_sf"/>
</dbReference>
<dbReference type="SUPFAM" id="SSF55785">
    <property type="entry name" value="PYP-like sensor domain (PAS domain)"/>
    <property type="match status" value="2"/>
</dbReference>
<sequence length="430" mass="49396">MILRNFHSLLPASWRTSMSICNLHFAEPSIHQSGSEHYPQTLVVENLARQRQDLFDASVPGGMIGCYITPGLPFYFINRQMLNHLGYGTEQEFVSDIGGMIINCIHPGDHRLINNANELLQTMESYATEYRLKKKNGTYIWLHGAVRKVITEDGRPAVYSVCFDITEQKKLRNELLHLYNNIPGAVFRCRFDADFSVIDANDGLFDFLGYTREEFASMGNKMSAVIYPDDLAVMTDKIRNQLKSGNTIHNEHRLICKDGSIKWISIKAQLFQESGDEQFFCVFVDMTEEKLMQARNEELYRQEMSNFAMLSSREGSIQGRINISQDRVENYLSTTKAALCHVGDTYDQIIFNLADSAVDPAISEKISRTMARDKVCRTGNAWEYRRYRYPSLCPGQTFTMKIFRRPYPDLSGNMGWSRKNCILRSRSSIY</sequence>
<evidence type="ECO:0000256" key="1">
    <source>
        <dbReference type="ARBA" id="ARBA00000085"/>
    </source>
</evidence>
<evidence type="ECO:0000256" key="3">
    <source>
        <dbReference type="ARBA" id="ARBA00022553"/>
    </source>
</evidence>
<accession>A0A4R4FFX0</accession>
<feature type="domain" description="PAC" evidence="7">
    <location>
        <begin position="248"/>
        <end position="298"/>
    </location>
</feature>
<comment type="caution">
    <text evidence="8">The sequence shown here is derived from an EMBL/GenBank/DDBJ whole genome shotgun (WGS) entry which is preliminary data.</text>
</comment>
<keyword evidence="4" id="KW-0808">Transferase</keyword>
<evidence type="ECO:0000313" key="9">
    <source>
        <dbReference type="Proteomes" id="UP000295710"/>
    </source>
</evidence>
<dbReference type="PROSITE" id="PS50113">
    <property type="entry name" value="PAC"/>
    <property type="match status" value="2"/>
</dbReference>
<dbReference type="CDD" id="cd00130">
    <property type="entry name" value="PAS"/>
    <property type="match status" value="2"/>
</dbReference>
<evidence type="ECO:0000259" key="6">
    <source>
        <dbReference type="PROSITE" id="PS50112"/>
    </source>
</evidence>
<evidence type="ECO:0000256" key="5">
    <source>
        <dbReference type="ARBA" id="ARBA00022777"/>
    </source>
</evidence>
<evidence type="ECO:0000256" key="4">
    <source>
        <dbReference type="ARBA" id="ARBA00022679"/>
    </source>
</evidence>
<dbReference type="InterPro" id="IPR001610">
    <property type="entry name" value="PAC"/>
</dbReference>
<reference evidence="8 9" key="1">
    <citation type="journal article" date="2016" name="Nat. Microbiol.">
        <title>The Mouse Intestinal Bacterial Collection (miBC) provides host-specific insight into cultured diversity and functional potential of the gut microbiota.</title>
        <authorList>
            <person name="Lagkouvardos I."/>
            <person name="Pukall R."/>
            <person name="Abt B."/>
            <person name="Foesel B.U."/>
            <person name="Meier-Kolthoff J.P."/>
            <person name="Kumar N."/>
            <person name="Bresciani A."/>
            <person name="Martinez I."/>
            <person name="Just S."/>
            <person name="Ziegler C."/>
            <person name="Brugiroux S."/>
            <person name="Garzetti D."/>
            <person name="Wenning M."/>
            <person name="Bui T.P."/>
            <person name="Wang J."/>
            <person name="Hugenholtz F."/>
            <person name="Plugge C.M."/>
            <person name="Peterson D.A."/>
            <person name="Hornef M.W."/>
            <person name="Baines J.F."/>
            <person name="Smidt H."/>
            <person name="Walter J."/>
            <person name="Kristiansen K."/>
            <person name="Nielsen H.B."/>
            <person name="Haller D."/>
            <person name="Overmann J."/>
            <person name="Stecher B."/>
            <person name="Clavel T."/>
        </authorList>
    </citation>
    <scope>NUCLEOTIDE SEQUENCE [LARGE SCALE GENOMIC DNA]</scope>
    <source>
        <strain evidence="8 9">DSM 28560</strain>
    </source>
</reference>
<evidence type="ECO:0000313" key="8">
    <source>
        <dbReference type="EMBL" id="TDA22338.1"/>
    </source>
</evidence>
<proteinExistence type="predicted"/>
<dbReference type="PANTHER" id="PTHR43304:SF1">
    <property type="entry name" value="PAC DOMAIN-CONTAINING PROTEIN"/>
    <property type="match status" value="1"/>
</dbReference>
<feature type="domain" description="PAS" evidence="6">
    <location>
        <begin position="171"/>
        <end position="245"/>
    </location>
</feature>
<gene>
    <name evidence="8" type="ORF">E1963_06160</name>
</gene>
<dbReference type="PANTHER" id="PTHR43304">
    <property type="entry name" value="PHYTOCHROME-LIKE PROTEIN CPH1"/>
    <property type="match status" value="1"/>
</dbReference>
<dbReference type="Proteomes" id="UP000295710">
    <property type="component" value="Unassembled WGS sequence"/>
</dbReference>
<dbReference type="SMART" id="SM00091">
    <property type="entry name" value="PAS"/>
    <property type="match status" value="2"/>
</dbReference>
<keyword evidence="5" id="KW-0418">Kinase</keyword>
<name>A0A4R4FFX0_9FIRM</name>
<dbReference type="EC" id="2.7.13.3" evidence="2"/>